<dbReference type="InterPro" id="IPR011990">
    <property type="entry name" value="TPR-like_helical_dom_sf"/>
</dbReference>
<evidence type="ECO:0000313" key="2">
    <source>
        <dbReference type="EMBL" id="KAF2834969.1"/>
    </source>
</evidence>
<dbReference type="EMBL" id="MU006113">
    <property type="protein sequence ID" value="KAF2834969.1"/>
    <property type="molecule type" value="Genomic_DNA"/>
</dbReference>
<sequence length="446" mass="48717">MDSPSRSKTHTRLSSADERRRVATPRRSTKGPLDAPVEDPLGVTSEPPSAADSVLSPPPQNARRPISPSISLTSPRSTSSNLLASQTLGDVPPRDFSYILQPLNYHNLPPTTIPPPFIQSAHQPDPSTPISALLRNGHFRHAAIAAVHALSDSTDPTDYQQIFALLYTRLSCLTVLGQHALAAQEAKVLGDLSRSLYRHPLTNEHLVPWELRVLAVRLQAHGFGEGRRGIMGYYELARDARTAILKAVDAVEKDLWTARLEELGVRVASALIEMGDLEGAARHLRTLRADTEGDMKSLRKVHELEAMVWLKVGDVDAAKRCLSLSSSDEAEANGIVKALILTVGGNYRAAADAWADLHNADPDDAMILQNLAICKLYTGYVGEARDLLSSIANTGPSFHSLTFNLATVYELCSEKPHVSKMELAARLADKEPTETGWERESVDFKL</sequence>
<gene>
    <name evidence="2" type="ORF">M501DRAFT_1044942</name>
</gene>
<dbReference type="OrthoDB" id="428342at2759"/>
<feature type="region of interest" description="Disordered" evidence="1">
    <location>
        <begin position="1"/>
        <end position="88"/>
    </location>
</feature>
<proteinExistence type="predicted"/>
<dbReference type="Proteomes" id="UP000799429">
    <property type="component" value="Unassembled WGS sequence"/>
</dbReference>
<dbReference type="GO" id="GO:0030008">
    <property type="term" value="C:TRAPP complex"/>
    <property type="evidence" value="ECO:0007669"/>
    <property type="project" value="TreeGrafter"/>
</dbReference>
<evidence type="ECO:0000313" key="3">
    <source>
        <dbReference type="Proteomes" id="UP000799429"/>
    </source>
</evidence>
<keyword evidence="3" id="KW-1185">Reference proteome</keyword>
<comment type="caution">
    <text evidence="2">The sequence shown here is derived from an EMBL/GenBank/DDBJ whole genome shotgun (WGS) entry which is preliminary data.</text>
</comment>
<dbReference type="PANTHER" id="PTHR21581">
    <property type="entry name" value="D-ALANYL-D-ALANINE CARBOXYPEPTIDASE"/>
    <property type="match status" value="1"/>
</dbReference>
<accession>A0A9P4S2I4</accession>
<dbReference type="AlphaFoldDB" id="A0A9P4S2I4"/>
<feature type="compositionally biased region" description="Low complexity" evidence="1">
    <location>
        <begin position="63"/>
        <end position="83"/>
    </location>
</feature>
<dbReference type="GO" id="GO:0005794">
    <property type="term" value="C:Golgi apparatus"/>
    <property type="evidence" value="ECO:0007669"/>
    <property type="project" value="TreeGrafter"/>
</dbReference>
<dbReference type="SUPFAM" id="SSF48452">
    <property type="entry name" value="TPR-like"/>
    <property type="match status" value="1"/>
</dbReference>
<evidence type="ECO:0008006" key="4">
    <source>
        <dbReference type="Google" id="ProtNLM"/>
    </source>
</evidence>
<dbReference type="PANTHER" id="PTHR21581:SF6">
    <property type="entry name" value="TRAFFICKING PROTEIN PARTICLE COMPLEX SUBUNIT 12"/>
    <property type="match status" value="1"/>
</dbReference>
<evidence type="ECO:0000256" key="1">
    <source>
        <dbReference type="SAM" id="MobiDB-lite"/>
    </source>
</evidence>
<organism evidence="2 3">
    <name type="scientific">Patellaria atrata CBS 101060</name>
    <dbReference type="NCBI Taxonomy" id="1346257"/>
    <lineage>
        <taxon>Eukaryota</taxon>
        <taxon>Fungi</taxon>
        <taxon>Dikarya</taxon>
        <taxon>Ascomycota</taxon>
        <taxon>Pezizomycotina</taxon>
        <taxon>Dothideomycetes</taxon>
        <taxon>Dothideomycetes incertae sedis</taxon>
        <taxon>Patellariales</taxon>
        <taxon>Patellariaceae</taxon>
        <taxon>Patellaria</taxon>
    </lineage>
</organism>
<reference evidence="2" key="1">
    <citation type="journal article" date="2020" name="Stud. Mycol.">
        <title>101 Dothideomycetes genomes: a test case for predicting lifestyles and emergence of pathogens.</title>
        <authorList>
            <person name="Haridas S."/>
            <person name="Albert R."/>
            <person name="Binder M."/>
            <person name="Bloem J."/>
            <person name="Labutti K."/>
            <person name="Salamov A."/>
            <person name="Andreopoulos B."/>
            <person name="Baker S."/>
            <person name="Barry K."/>
            <person name="Bills G."/>
            <person name="Bluhm B."/>
            <person name="Cannon C."/>
            <person name="Castanera R."/>
            <person name="Culley D."/>
            <person name="Daum C."/>
            <person name="Ezra D."/>
            <person name="Gonzalez J."/>
            <person name="Henrissat B."/>
            <person name="Kuo A."/>
            <person name="Liang C."/>
            <person name="Lipzen A."/>
            <person name="Lutzoni F."/>
            <person name="Magnuson J."/>
            <person name="Mondo S."/>
            <person name="Nolan M."/>
            <person name="Ohm R."/>
            <person name="Pangilinan J."/>
            <person name="Park H.-J."/>
            <person name="Ramirez L."/>
            <person name="Alfaro M."/>
            <person name="Sun H."/>
            <person name="Tritt A."/>
            <person name="Yoshinaga Y."/>
            <person name="Zwiers L.-H."/>
            <person name="Turgeon B."/>
            <person name="Goodwin S."/>
            <person name="Spatafora J."/>
            <person name="Crous P."/>
            <person name="Grigoriev I."/>
        </authorList>
    </citation>
    <scope>NUCLEOTIDE SEQUENCE</scope>
    <source>
        <strain evidence="2">CBS 101060</strain>
    </source>
</reference>
<protein>
    <recommendedName>
        <fullName evidence="4">Tetratricopeptide repeat protein 15</fullName>
    </recommendedName>
</protein>
<name>A0A9P4S2I4_9PEZI</name>
<dbReference type="Gene3D" id="1.25.40.10">
    <property type="entry name" value="Tetratricopeptide repeat domain"/>
    <property type="match status" value="1"/>
</dbReference>